<dbReference type="AlphaFoldDB" id="A0A9W4UFX0"/>
<dbReference type="GO" id="GO:0006351">
    <property type="term" value="P:DNA-templated transcription"/>
    <property type="evidence" value="ECO:0007669"/>
    <property type="project" value="InterPro"/>
</dbReference>
<dbReference type="InterPro" id="IPR051127">
    <property type="entry name" value="Fungal_SecMet_Regulators"/>
</dbReference>
<evidence type="ECO:0000256" key="4">
    <source>
        <dbReference type="ARBA" id="ARBA00023242"/>
    </source>
</evidence>
<evidence type="ECO:0000256" key="3">
    <source>
        <dbReference type="ARBA" id="ARBA00023163"/>
    </source>
</evidence>
<dbReference type="GO" id="GO:0005634">
    <property type="term" value="C:nucleus"/>
    <property type="evidence" value="ECO:0007669"/>
    <property type="project" value="TreeGrafter"/>
</dbReference>
<evidence type="ECO:0000256" key="5">
    <source>
        <dbReference type="SAM" id="MobiDB-lite"/>
    </source>
</evidence>
<evidence type="ECO:0000313" key="8">
    <source>
        <dbReference type="Proteomes" id="UP001152607"/>
    </source>
</evidence>
<dbReference type="Pfam" id="PF04082">
    <property type="entry name" value="Fungal_trans"/>
    <property type="match status" value="1"/>
</dbReference>
<protein>
    <recommendedName>
        <fullName evidence="6">Zn(2)-C6 fungal-type domain-containing protein</fullName>
    </recommendedName>
</protein>
<keyword evidence="4" id="KW-0539">Nucleus</keyword>
<dbReference type="SMART" id="SM00066">
    <property type="entry name" value="GAL4"/>
    <property type="match status" value="1"/>
</dbReference>
<dbReference type="InterPro" id="IPR036864">
    <property type="entry name" value="Zn2-C6_fun-type_DNA-bd_sf"/>
</dbReference>
<feature type="region of interest" description="Disordered" evidence="5">
    <location>
        <begin position="121"/>
        <end position="144"/>
    </location>
</feature>
<dbReference type="PROSITE" id="PS00463">
    <property type="entry name" value="ZN2_CY6_FUNGAL_1"/>
    <property type="match status" value="1"/>
</dbReference>
<dbReference type="EMBL" id="CAOQHR010000005">
    <property type="protein sequence ID" value="CAI6335260.1"/>
    <property type="molecule type" value="Genomic_DNA"/>
</dbReference>
<feature type="compositionally biased region" description="Polar residues" evidence="5">
    <location>
        <begin position="212"/>
        <end position="224"/>
    </location>
</feature>
<keyword evidence="8" id="KW-1185">Reference proteome</keyword>
<dbReference type="OrthoDB" id="3364175at2759"/>
<feature type="region of interest" description="Disordered" evidence="5">
    <location>
        <begin position="78"/>
        <end position="102"/>
    </location>
</feature>
<dbReference type="PANTHER" id="PTHR47424:SF2">
    <property type="entry name" value="TRANSCRIPTION FACTOR DOMAIN-CONTAINING PROTEIN-RELATED"/>
    <property type="match status" value="1"/>
</dbReference>
<dbReference type="InterPro" id="IPR001138">
    <property type="entry name" value="Zn2Cys6_DnaBD"/>
</dbReference>
<organism evidence="7 8">
    <name type="scientific">Periconia digitata</name>
    <dbReference type="NCBI Taxonomy" id="1303443"/>
    <lineage>
        <taxon>Eukaryota</taxon>
        <taxon>Fungi</taxon>
        <taxon>Dikarya</taxon>
        <taxon>Ascomycota</taxon>
        <taxon>Pezizomycotina</taxon>
        <taxon>Dothideomycetes</taxon>
        <taxon>Pleosporomycetidae</taxon>
        <taxon>Pleosporales</taxon>
        <taxon>Massarineae</taxon>
        <taxon>Periconiaceae</taxon>
        <taxon>Periconia</taxon>
    </lineage>
</organism>
<dbReference type="InterPro" id="IPR007219">
    <property type="entry name" value="XnlR_reg_dom"/>
</dbReference>
<dbReference type="GO" id="GO:0008270">
    <property type="term" value="F:zinc ion binding"/>
    <property type="evidence" value="ECO:0007669"/>
    <property type="project" value="InterPro"/>
</dbReference>
<dbReference type="Gene3D" id="4.10.240.10">
    <property type="entry name" value="Zn(2)-C6 fungal-type DNA-binding domain"/>
    <property type="match status" value="1"/>
</dbReference>
<dbReference type="CDD" id="cd00067">
    <property type="entry name" value="GAL4"/>
    <property type="match status" value="1"/>
</dbReference>
<dbReference type="SUPFAM" id="SSF57701">
    <property type="entry name" value="Zn2/Cys6 DNA-binding domain"/>
    <property type="match status" value="1"/>
</dbReference>
<gene>
    <name evidence="7" type="ORF">PDIGIT_LOCUS8339</name>
</gene>
<keyword evidence="2" id="KW-0805">Transcription regulation</keyword>
<keyword evidence="3" id="KW-0804">Transcription</keyword>
<sequence length="731" mass="82406">MEGVDNRDRDQACNECRRRKARCDKLVPECSPCKKNKRHCLYARNSKTPLTRKYLTEIEEQLRRAQLQAVRAEDRARLAESRLQSQSQSQHASIPEHSDSEQFTIPPENVVEHAATEDAGTYATDEPPLSFEGPPSGPADFSWDEQSPEAIQTEIGVSQSYGSPEEDDRTADGMASLTVDENEAGYLGVASGAAMLRLLLPDANHDRPARPTTRSSRQSTQPANMSNHLLETPLWDKLRLFNVDFDAAINGYFGLYHNSYPLVEEHTFRAQFGHVIPRPNGRSWHALAFIIAAIGHFTTATDQTDTDRRLFIAAQSNLSIESLETGNITLVQTLTLMSNYLQKKNKPNSGYNYLGLALHMAMGLGLHKEFQGWDISPLNMEIRRRVWWCIFVFNVGAAITFGRPVAWPGNVELSLPLNVSSRAINNLSRSIPSEADHITTYSAVIMQSKFHMLTNDIYARVISMPYPTTAELIRLDDDRIKTWESKVPSWYSRDATVPPQFATGHAIMWWRKSNFRIIMYRPYVMRHVLQARSQESNTSMPQAAQEAYNRCLHEAEISINTISSFWSSASQTRLAAWYALYFLFQASLIPCVCLRNTSEPSSPMAQNWRSQIRQTMHTMKLISPTNPSAQECYNVIQRLCGPFLHPQPPDQSSASLDITPGSAILEFPTQESPQTQINNVYAMMWPNANPSEVDVLMQDGMWTGFFPDTEDGTQQPLGGPNSEGAMPYPWT</sequence>
<reference evidence="7" key="1">
    <citation type="submission" date="2023-01" db="EMBL/GenBank/DDBJ databases">
        <authorList>
            <person name="Van Ghelder C."/>
            <person name="Rancurel C."/>
        </authorList>
    </citation>
    <scope>NUCLEOTIDE SEQUENCE</scope>
    <source>
        <strain evidence="7">CNCM I-4278</strain>
    </source>
</reference>
<dbReference type="Pfam" id="PF00172">
    <property type="entry name" value="Zn_clus"/>
    <property type="match status" value="1"/>
</dbReference>
<evidence type="ECO:0000256" key="2">
    <source>
        <dbReference type="ARBA" id="ARBA00023015"/>
    </source>
</evidence>
<dbReference type="CDD" id="cd12148">
    <property type="entry name" value="fungal_TF_MHR"/>
    <property type="match status" value="1"/>
</dbReference>
<keyword evidence="1" id="KW-0479">Metal-binding</keyword>
<name>A0A9W4UFX0_9PLEO</name>
<feature type="compositionally biased region" description="Polar residues" evidence="5">
    <location>
        <begin position="82"/>
        <end position="92"/>
    </location>
</feature>
<dbReference type="PANTHER" id="PTHR47424">
    <property type="entry name" value="REGULATORY PROTEIN GAL4"/>
    <property type="match status" value="1"/>
</dbReference>
<evidence type="ECO:0000313" key="7">
    <source>
        <dbReference type="EMBL" id="CAI6335260.1"/>
    </source>
</evidence>
<proteinExistence type="predicted"/>
<feature type="region of interest" description="Disordered" evidence="5">
    <location>
        <begin position="204"/>
        <end position="224"/>
    </location>
</feature>
<dbReference type="PROSITE" id="PS50048">
    <property type="entry name" value="ZN2_CY6_FUNGAL_2"/>
    <property type="match status" value="1"/>
</dbReference>
<dbReference type="GO" id="GO:0000435">
    <property type="term" value="P:positive regulation of transcription from RNA polymerase II promoter by galactose"/>
    <property type="evidence" value="ECO:0007669"/>
    <property type="project" value="TreeGrafter"/>
</dbReference>
<comment type="caution">
    <text evidence="7">The sequence shown here is derived from an EMBL/GenBank/DDBJ whole genome shotgun (WGS) entry which is preliminary data.</text>
</comment>
<dbReference type="GO" id="GO:0000981">
    <property type="term" value="F:DNA-binding transcription factor activity, RNA polymerase II-specific"/>
    <property type="evidence" value="ECO:0007669"/>
    <property type="project" value="InterPro"/>
</dbReference>
<feature type="region of interest" description="Disordered" evidence="5">
    <location>
        <begin position="708"/>
        <end position="731"/>
    </location>
</feature>
<feature type="domain" description="Zn(2)-C6 fungal-type" evidence="6">
    <location>
        <begin position="12"/>
        <end position="42"/>
    </location>
</feature>
<dbReference type="GO" id="GO:0000978">
    <property type="term" value="F:RNA polymerase II cis-regulatory region sequence-specific DNA binding"/>
    <property type="evidence" value="ECO:0007669"/>
    <property type="project" value="TreeGrafter"/>
</dbReference>
<evidence type="ECO:0000256" key="1">
    <source>
        <dbReference type="ARBA" id="ARBA00022723"/>
    </source>
</evidence>
<evidence type="ECO:0000259" key="6">
    <source>
        <dbReference type="PROSITE" id="PS50048"/>
    </source>
</evidence>
<dbReference type="Proteomes" id="UP001152607">
    <property type="component" value="Unassembled WGS sequence"/>
</dbReference>
<accession>A0A9W4UFX0</accession>
<dbReference type="SMART" id="SM00906">
    <property type="entry name" value="Fungal_trans"/>
    <property type="match status" value="1"/>
</dbReference>